<dbReference type="Proteomes" id="UP000798662">
    <property type="component" value="Chromosome 2"/>
</dbReference>
<protein>
    <submittedName>
        <fullName evidence="1">Uncharacterized protein</fullName>
    </submittedName>
</protein>
<reference evidence="1" key="1">
    <citation type="submission" date="2019-11" db="EMBL/GenBank/DDBJ databases">
        <title>Nori genome reveals adaptations in red seaweeds to the harsh intertidal environment.</title>
        <authorList>
            <person name="Wang D."/>
            <person name="Mao Y."/>
        </authorList>
    </citation>
    <scope>NUCLEOTIDE SEQUENCE</scope>
    <source>
        <tissue evidence="1">Gametophyte</tissue>
    </source>
</reference>
<evidence type="ECO:0000313" key="2">
    <source>
        <dbReference type="Proteomes" id="UP000798662"/>
    </source>
</evidence>
<gene>
    <name evidence="1" type="ORF">I4F81_008876</name>
</gene>
<accession>A0ACC3C7T7</accession>
<comment type="caution">
    <text evidence="1">The sequence shown here is derived from an EMBL/GenBank/DDBJ whole genome shotgun (WGS) entry which is preliminary data.</text>
</comment>
<dbReference type="EMBL" id="CM020619">
    <property type="protein sequence ID" value="KAK1866356.1"/>
    <property type="molecule type" value="Genomic_DNA"/>
</dbReference>
<evidence type="ECO:0000313" key="1">
    <source>
        <dbReference type="EMBL" id="KAK1866356.1"/>
    </source>
</evidence>
<proteinExistence type="predicted"/>
<organism evidence="1 2">
    <name type="scientific">Pyropia yezoensis</name>
    <name type="common">Susabi-nori</name>
    <name type="synonym">Porphyra yezoensis</name>
    <dbReference type="NCBI Taxonomy" id="2788"/>
    <lineage>
        <taxon>Eukaryota</taxon>
        <taxon>Rhodophyta</taxon>
        <taxon>Bangiophyceae</taxon>
        <taxon>Bangiales</taxon>
        <taxon>Bangiaceae</taxon>
        <taxon>Pyropia</taxon>
    </lineage>
</organism>
<keyword evidence="2" id="KW-1185">Reference proteome</keyword>
<name>A0ACC3C7T7_PYRYE</name>
<sequence length="126" mass="13960">MLDDAVLELFCKASKLNGLLFGDDMKDPTVTSEGDADAMTKLAEKHGTAMQVLLGPVDTTNLHRLMFHLAQEPRNRGNLWEGDASANESLQSPVKAMFKRTNKHGPTLLLQMLRSKETHSEVLQTL</sequence>